<proteinExistence type="predicted"/>
<dbReference type="RefSeq" id="WP_207400013.1">
    <property type="nucleotide sequence ID" value="NZ_CAACUY010000109.1"/>
</dbReference>
<feature type="domain" description="HTH gntR-type" evidence="4">
    <location>
        <begin position="1"/>
        <end position="62"/>
    </location>
</feature>
<dbReference type="PROSITE" id="PS50949">
    <property type="entry name" value="HTH_GNTR"/>
    <property type="match status" value="1"/>
</dbReference>
<dbReference type="Pfam" id="PF00392">
    <property type="entry name" value="GntR"/>
    <property type="match status" value="1"/>
</dbReference>
<sequence>MIYERLRDDVLAGRFPAGTPLLETVLAASYGVSRTPVREALARLAQDGLLKRAARGYEVRSGTPQDVLEIYEARIALEGQAAFGAAERRTDLDLARLRHLHDAAGDPAAAREAHAQWHAALWRAGHNATIEALLERLTAQLRIYDQTPHESPDDLALSHDEHTALLRAVEDRDPSAAQEAMTVHLRRSRDLRLTRFAVAPWPSAAAQARPEDA</sequence>
<reference evidence="6" key="1">
    <citation type="journal article" date="2019" name="Int. J. Syst. Evol. Microbiol.">
        <title>The Global Catalogue of Microorganisms (GCM) 10K type strain sequencing project: providing services to taxonomists for standard genome sequencing and annotation.</title>
        <authorList>
            <consortium name="The Broad Institute Genomics Platform"/>
            <consortium name="The Broad Institute Genome Sequencing Center for Infectious Disease"/>
            <person name="Wu L."/>
            <person name="Ma J."/>
        </authorList>
    </citation>
    <scope>NUCLEOTIDE SEQUENCE [LARGE SCALE GENOMIC DNA]</scope>
    <source>
        <strain evidence="6">JCM 9371</strain>
    </source>
</reference>
<dbReference type="SUPFAM" id="SSF46785">
    <property type="entry name" value="Winged helix' DNA-binding domain"/>
    <property type="match status" value="1"/>
</dbReference>
<keyword evidence="1" id="KW-0805">Transcription regulation</keyword>
<comment type="caution">
    <text evidence="5">The sequence shown here is derived from an EMBL/GenBank/DDBJ whole genome shotgun (WGS) entry which is preliminary data.</text>
</comment>
<evidence type="ECO:0000313" key="6">
    <source>
        <dbReference type="Proteomes" id="UP001597063"/>
    </source>
</evidence>
<dbReference type="SMART" id="SM00895">
    <property type="entry name" value="FCD"/>
    <property type="match status" value="1"/>
</dbReference>
<organism evidence="5 6">
    <name type="scientific">Actinomadura fibrosa</name>
    <dbReference type="NCBI Taxonomy" id="111802"/>
    <lineage>
        <taxon>Bacteria</taxon>
        <taxon>Bacillati</taxon>
        <taxon>Actinomycetota</taxon>
        <taxon>Actinomycetes</taxon>
        <taxon>Streptosporangiales</taxon>
        <taxon>Thermomonosporaceae</taxon>
        <taxon>Actinomadura</taxon>
    </lineage>
</organism>
<dbReference type="InterPro" id="IPR011711">
    <property type="entry name" value="GntR_C"/>
</dbReference>
<evidence type="ECO:0000313" key="5">
    <source>
        <dbReference type="EMBL" id="MFD0689728.1"/>
    </source>
</evidence>
<evidence type="ECO:0000256" key="3">
    <source>
        <dbReference type="ARBA" id="ARBA00023163"/>
    </source>
</evidence>
<dbReference type="PANTHER" id="PTHR43537">
    <property type="entry name" value="TRANSCRIPTIONAL REGULATOR, GNTR FAMILY"/>
    <property type="match status" value="1"/>
</dbReference>
<dbReference type="InterPro" id="IPR036390">
    <property type="entry name" value="WH_DNA-bd_sf"/>
</dbReference>
<dbReference type="Proteomes" id="UP001597063">
    <property type="component" value="Unassembled WGS sequence"/>
</dbReference>
<dbReference type="PANTHER" id="PTHR43537:SF5">
    <property type="entry name" value="UXU OPERON TRANSCRIPTIONAL REGULATOR"/>
    <property type="match status" value="1"/>
</dbReference>
<dbReference type="InterPro" id="IPR000524">
    <property type="entry name" value="Tscrpt_reg_HTH_GntR"/>
</dbReference>
<dbReference type="Gene3D" id="1.10.10.10">
    <property type="entry name" value="Winged helix-like DNA-binding domain superfamily/Winged helix DNA-binding domain"/>
    <property type="match status" value="1"/>
</dbReference>
<keyword evidence="3" id="KW-0804">Transcription</keyword>
<accession>A0ABW2XW83</accession>
<evidence type="ECO:0000256" key="2">
    <source>
        <dbReference type="ARBA" id="ARBA00023125"/>
    </source>
</evidence>
<keyword evidence="2" id="KW-0238">DNA-binding</keyword>
<name>A0ABW2XW83_9ACTN</name>
<dbReference type="PRINTS" id="PR00035">
    <property type="entry name" value="HTHGNTR"/>
</dbReference>
<keyword evidence="6" id="KW-1185">Reference proteome</keyword>
<dbReference type="CDD" id="cd07377">
    <property type="entry name" value="WHTH_GntR"/>
    <property type="match status" value="1"/>
</dbReference>
<dbReference type="Gene3D" id="1.20.120.530">
    <property type="entry name" value="GntR ligand-binding domain-like"/>
    <property type="match status" value="1"/>
</dbReference>
<dbReference type="InterPro" id="IPR008920">
    <property type="entry name" value="TF_FadR/GntR_C"/>
</dbReference>
<dbReference type="InterPro" id="IPR036388">
    <property type="entry name" value="WH-like_DNA-bd_sf"/>
</dbReference>
<dbReference type="Pfam" id="PF07729">
    <property type="entry name" value="FCD"/>
    <property type="match status" value="1"/>
</dbReference>
<evidence type="ECO:0000259" key="4">
    <source>
        <dbReference type="PROSITE" id="PS50949"/>
    </source>
</evidence>
<dbReference type="EMBL" id="JBHTGP010000018">
    <property type="protein sequence ID" value="MFD0689728.1"/>
    <property type="molecule type" value="Genomic_DNA"/>
</dbReference>
<protein>
    <submittedName>
        <fullName evidence="5">GntR family transcriptional regulator</fullName>
    </submittedName>
</protein>
<dbReference type="SMART" id="SM00345">
    <property type="entry name" value="HTH_GNTR"/>
    <property type="match status" value="1"/>
</dbReference>
<evidence type="ECO:0000256" key="1">
    <source>
        <dbReference type="ARBA" id="ARBA00023015"/>
    </source>
</evidence>
<dbReference type="SUPFAM" id="SSF48008">
    <property type="entry name" value="GntR ligand-binding domain-like"/>
    <property type="match status" value="1"/>
</dbReference>
<gene>
    <name evidence="5" type="ORF">ACFQZM_34935</name>
</gene>